<proteinExistence type="predicted"/>
<evidence type="ECO:0000313" key="4">
    <source>
        <dbReference type="EMBL" id="KAF1685103.1"/>
    </source>
</evidence>
<dbReference type="GO" id="GO:0050118">
    <property type="term" value="F:N-acetyldiaminopimelate deacetylase activity"/>
    <property type="evidence" value="ECO:0007669"/>
    <property type="project" value="UniProtKB-ARBA"/>
</dbReference>
<feature type="binding site" evidence="2">
    <location>
        <position position="357"/>
    </location>
    <ligand>
        <name>Mn(2+)</name>
        <dbReference type="ChEBI" id="CHEBI:29035"/>
        <label>2</label>
    </ligand>
</feature>
<dbReference type="PANTHER" id="PTHR11014">
    <property type="entry name" value="PEPTIDASE M20 FAMILY MEMBER"/>
    <property type="match status" value="1"/>
</dbReference>
<dbReference type="Gene3D" id="3.30.70.360">
    <property type="match status" value="1"/>
</dbReference>
<evidence type="ECO:0000256" key="1">
    <source>
        <dbReference type="ARBA" id="ARBA00022801"/>
    </source>
</evidence>
<organism evidence="4 5">
    <name type="scientific">Pseudoxanthomonas broegbernensis</name>
    <dbReference type="NCBI Taxonomy" id="83619"/>
    <lineage>
        <taxon>Bacteria</taxon>
        <taxon>Pseudomonadati</taxon>
        <taxon>Pseudomonadota</taxon>
        <taxon>Gammaproteobacteria</taxon>
        <taxon>Lysobacterales</taxon>
        <taxon>Lysobacteraceae</taxon>
        <taxon>Pseudoxanthomonas</taxon>
    </lineage>
</organism>
<feature type="domain" description="Peptidase M20 dimerisation" evidence="3">
    <location>
        <begin position="183"/>
        <end position="281"/>
    </location>
</feature>
<sequence length="384" mass="40854">MAVVPAPLLALAPRMTEWRHRIHAWPELGFEEERTAALVAQVLGGLGLEVHAGLGGTGVVAVIDSGKPGLSIGLRADMDALPMDEHNDLPYRSQRPGVAHTCGHDGHTSALLGTAEYLVAHPPASGRVVLIFQPAEEGGRGAIKMVEDGLFERWPCDEVYAFHNMPLLGTGRASVRTGATLQSLAVFEIGIEGVGGHAAAPHKATDPLQVAARLAVDIGAIVGRHIDPMEAALINVGKLQAGTTHNIIPSTASLSGTIRALSKDVHEEMLGRLHALCEGHARISGCTIDLQIPHSCPPCVNAPEQAALAAQALGDVLGAENVETDRRAYPFSDDFSYMLEQWPGAYLFLGMDSAMCHHPTFRFDDHLLPVAASVFARIVQRRLG</sequence>
<dbReference type="InterPro" id="IPR017439">
    <property type="entry name" value="Amidohydrolase"/>
</dbReference>
<feature type="binding site" evidence="2">
    <location>
        <position position="163"/>
    </location>
    <ligand>
        <name>Mn(2+)</name>
        <dbReference type="ChEBI" id="CHEBI:29035"/>
        <label>2</label>
    </ligand>
</feature>
<evidence type="ECO:0000259" key="3">
    <source>
        <dbReference type="Pfam" id="PF07687"/>
    </source>
</evidence>
<feature type="binding site" evidence="2">
    <location>
        <position position="137"/>
    </location>
    <ligand>
        <name>Mn(2+)</name>
        <dbReference type="ChEBI" id="CHEBI:29035"/>
        <label>2</label>
    </ligand>
</feature>
<dbReference type="Pfam" id="PF01546">
    <property type="entry name" value="Peptidase_M20"/>
    <property type="match status" value="1"/>
</dbReference>
<keyword evidence="2" id="KW-0479">Metal-binding</keyword>
<dbReference type="SUPFAM" id="SSF53187">
    <property type="entry name" value="Zn-dependent exopeptidases"/>
    <property type="match status" value="1"/>
</dbReference>
<reference evidence="4 5" key="1">
    <citation type="submission" date="2017-10" db="EMBL/GenBank/DDBJ databases">
        <title>Whole genome sequencing of Pseudoxanthomonas broegbernensis DSM 12573(T).</title>
        <authorList>
            <person name="Kumar S."/>
            <person name="Bansal K."/>
            <person name="Kaur A."/>
            <person name="Patil P."/>
            <person name="Sharma S."/>
            <person name="Patil P.B."/>
        </authorList>
    </citation>
    <scope>NUCLEOTIDE SEQUENCE [LARGE SCALE GENOMIC DNA]</scope>
    <source>
        <strain evidence="4 5">DSM 12573</strain>
    </source>
</reference>
<name>A0A7V8K601_9GAMM</name>
<comment type="caution">
    <text evidence="4">The sequence shown here is derived from an EMBL/GenBank/DDBJ whole genome shotgun (WGS) entry which is preliminary data.</text>
</comment>
<dbReference type="SUPFAM" id="SSF55031">
    <property type="entry name" value="Bacterial exopeptidase dimerisation domain"/>
    <property type="match status" value="1"/>
</dbReference>
<evidence type="ECO:0000256" key="2">
    <source>
        <dbReference type="PIRSR" id="PIRSR005962-1"/>
    </source>
</evidence>
<feature type="binding site" evidence="2">
    <location>
        <position position="104"/>
    </location>
    <ligand>
        <name>Mn(2+)</name>
        <dbReference type="ChEBI" id="CHEBI:29035"/>
        <label>2</label>
    </ligand>
</feature>
<keyword evidence="5" id="KW-1185">Reference proteome</keyword>
<dbReference type="GO" id="GO:0019877">
    <property type="term" value="P:diaminopimelate biosynthetic process"/>
    <property type="evidence" value="ECO:0007669"/>
    <property type="project" value="UniProtKB-ARBA"/>
</dbReference>
<dbReference type="PIRSF" id="PIRSF005962">
    <property type="entry name" value="Pept_M20D_amidohydro"/>
    <property type="match status" value="1"/>
</dbReference>
<dbReference type="NCBIfam" id="TIGR01891">
    <property type="entry name" value="amidohydrolases"/>
    <property type="match status" value="1"/>
</dbReference>
<evidence type="ECO:0000313" key="5">
    <source>
        <dbReference type="Proteomes" id="UP000462066"/>
    </source>
</evidence>
<comment type="cofactor">
    <cofactor evidence="2">
        <name>Mn(2+)</name>
        <dbReference type="ChEBI" id="CHEBI:29035"/>
    </cofactor>
    <text evidence="2">The Mn(2+) ion enhances activity.</text>
</comment>
<dbReference type="InterPro" id="IPR011650">
    <property type="entry name" value="Peptidase_M20_dimer"/>
</dbReference>
<dbReference type="FunFam" id="3.30.70.360:FF:000001">
    <property type="entry name" value="N-acetyldiaminopimelate deacetylase"/>
    <property type="match status" value="1"/>
</dbReference>
<dbReference type="EMBL" id="MWIP01000017">
    <property type="protein sequence ID" value="KAF1685103.1"/>
    <property type="molecule type" value="Genomic_DNA"/>
</dbReference>
<keyword evidence="1 4" id="KW-0378">Hydrolase</keyword>
<keyword evidence="2" id="KW-0464">Manganese</keyword>
<dbReference type="InterPro" id="IPR036264">
    <property type="entry name" value="Bact_exopeptidase_dim_dom"/>
</dbReference>
<dbReference type="RefSeq" id="WP_162312008.1">
    <property type="nucleotide sequence ID" value="NZ_JACHGU010000010.1"/>
</dbReference>
<dbReference type="InterPro" id="IPR002933">
    <property type="entry name" value="Peptidase_M20"/>
</dbReference>
<dbReference type="Proteomes" id="UP000462066">
    <property type="component" value="Unassembled WGS sequence"/>
</dbReference>
<accession>A0A7V8K601</accession>
<gene>
    <name evidence="4" type="ORF">B1992_13345</name>
</gene>
<dbReference type="AlphaFoldDB" id="A0A7V8K601"/>
<dbReference type="GO" id="GO:0046872">
    <property type="term" value="F:metal ion binding"/>
    <property type="evidence" value="ECO:0007669"/>
    <property type="project" value="UniProtKB-KW"/>
</dbReference>
<protein>
    <submittedName>
        <fullName evidence="4">Amidohydrolase</fullName>
    </submittedName>
</protein>
<dbReference type="Gene3D" id="3.40.630.10">
    <property type="entry name" value="Zn peptidases"/>
    <property type="match status" value="1"/>
</dbReference>
<dbReference type="Pfam" id="PF07687">
    <property type="entry name" value="M20_dimer"/>
    <property type="match status" value="1"/>
</dbReference>
<feature type="binding site" evidence="2">
    <location>
        <position position="102"/>
    </location>
    <ligand>
        <name>Mn(2+)</name>
        <dbReference type="ChEBI" id="CHEBI:29035"/>
        <label>2</label>
    </ligand>
</feature>
<dbReference type="PANTHER" id="PTHR11014:SF63">
    <property type="entry name" value="METALLOPEPTIDASE, PUTATIVE (AFU_ORTHOLOGUE AFUA_6G09600)-RELATED"/>
    <property type="match status" value="1"/>
</dbReference>